<evidence type="ECO:0000313" key="9">
    <source>
        <dbReference type="Proteomes" id="UP000235916"/>
    </source>
</evidence>
<keyword evidence="9" id="KW-1185">Reference proteome</keyword>
<evidence type="ECO:0000256" key="4">
    <source>
        <dbReference type="ARBA" id="ARBA00022692"/>
    </source>
</evidence>
<comment type="subcellular location">
    <subcellularLocation>
        <location evidence="1">Cell membrane</location>
        <topology evidence="1">Multi-pass membrane protein</topology>
    </subcellularLocation>
</comment>
<evidence type="ECO:0000256" key="1">
    <source>
        <dbReference type="ARBA" id="ARBA00004651"/>
    </source>
</evidence>
<dbReference type="PANTHER" id="PTHR30250">
    <property type="entry name" value="PST FAMILY PREDICTED COLANIC ACID TRANSPORTER"/>
    <property type="match status" value="1"/>
</dbReference>
<keyword evidence="5 7" id="KW-1133">Transmembrane helix</keyword>
<reference evidence="8 9" key="1">
    <citation type="submission" date="2018-01" db="EMBL/GenBank/DDBJ databases">
        <title>Draft genome sequence of Paucibacter aquatile CR182 isolated from freshwater of the Nakdong River.</title>
        <authorList>
            <person name="Choi A."/>
            <person name="Chung E.J."/>
        </authorList>
    </citation>
    <scope>NUCLEOTIDE SEQUENCE [LARGE SCALE GENOMIC DNA]</scope>
    <source>
        <strain evidence="8 9">CR182</strain>
    </source>
</reference>
<keyword evidence="6 7" id="KW-0472">Membrane</keyword>
<feature type="transmembrane region" description="Helical" evidence="7">
    <location>
        <begin position="440"/>
        <end position="462"/>
    </location>
</feature>
<organism evidence="8 9">
    <name type="scientific">Kinneretia aquatilis</name>
    <dbReference type="NCBI Taxonomy" id="2070761"/>
    <lineage>
        <taxon>Bacteria</taxon>
        <taxon>Pseudomonadati</taxon>
        <taxon>Pseudomonadota</taxon>
        <taxon>Betaproteobacteria</taxon>
        <taxon>Burkholderiales</taxon>
        <taxon>Sphaerotilaceae</taxon>
        <taxon>Roseateles</taxon>
    </lineage>
</organism>
<protein>
    <submittedName>
        <fullName evidence="8">Uncharacterized protein</fullName>
    </submittedName>
</protein>
<dbReference type="EMBL" id="POSP01000004">
    <property type="protein sequence ID" value="PND36482.1"/>
    <property type="molecule type" value="Genomic_DNA"/>
</dbReference>
<feature type="transmembrane region" description="Helical" evidence="7">
    <location>
        <begin position="144"/>
        <end position="165"/>
    </location>
</feature>
<evidence type="ECO:0000256" key="2">
    <source>
        <dbReference type="ARBA" id="ARBA00007430"/>
    </source>
</evidence>
<accession>A0A2N8KST1</accession>
<dbReference type="InterPro" id="IPR050833">
    <property type="entry name" value="Poly_Biosynth_Transport"/>
</dbReference>
<feature type="transmembrane region" description="Helical" evidence="7">
    <location>
        <begin position="352"/>
        <end position="372"/>
    </location>
</feature>
<evidence type="ECO:0000256" key="3">
    <source>
        <dbReference type="ARBA" id="ARBA00022475"/>
    </source>
</evidence>
<feature type="transmembrane region" description="Helical" evidence="7">
    <location>
        <begin position="111"/>
        <end position="132"/>
    </location>
</feature>
<feature type="transmembrane region" description="Helical" evidence="7">
    <location>
        <begin position="474"/>
        <end position="494"/>
    </location>
</feature>
<dbReference type="Pfam" id="PF13440">
    <property type="entry name" value="Polysacc_synt_3"/>
    <property type="match status" value="1"/>
</dbReference>
<dbReference type="AlphaFoldDB" id="A0A2N8KST1"/>
<feature type="transmembrane region" description="Helical" evidence="7">
    <location>
        <begin position="393"/>
        <end position="420"/>
    </location>
</feature>
<comment type="caution">
    <text evidence="8">The sequence shown here is derived from an EMBL/GenBank/DDBJ whole genome shotgun (WGS) entry which is preliminary data.</text>
</comment>
<keyword evidence="4 7" id="KW-0812">Transmembrane</keyword>
<name>A0A2N8KST1_9BURK</name>
<feature type="transmembrane region" description="Helical" evidence="7">
    <location>
        <begin position="174"/>
        <end position="196"/>
    </location>
</feature>
<dbReference type="Proteomes" id="UP000235916">
    <property type="component" value="Unassembled WGS sequence"/>
</dbReference>
<gene>
    <name evidence="8" type="ORF">C1O66_22650</name>
</gene>
<dbReference type="PANTHER" id="PTHR30250:SF10">
    <property type="entry name" value="LIPOPOLYSACCHARIDE BIOSYNTHESIS PROTEIN WZXC"/>
    <property type="match status" value="1"/>
</dbReference>
<keyword evidence="3" id="KW-1003">Cell membrane</keyword>
<feature type="transmembrane region" description="Helical" evidence="7">
    <location>
        <begin position="71"/>
        <end position="90"/>
    </location>
</feature>
<sequence length="520" mass="56241">MPLPPRPAALPATLVAAADVAHGHVCPRDCVFPMTTVRRSLAYSLADNYLGVVLQLLSTLVISRLLNPTEIGIFAVAAVLSSLASTFRDFGVAEYLIQEKELTADKIRASLAANIGVSWLMAALLFFGSSWVGEFYRQDGVTDVLRVLSLNFLLVPFGAVTMACFRRDMNYRPIFLVNISANIVGFIVVMACALGGLGYMSMAWSSLASIVWTVALANFMRPASMPRWPGLKGIGEVIRFGKQATGIYLFSQAGRSAPEAVIGRVLDMAAVAFYSRANGLMEIFNRTVLRAVMPICLPYFARAARAGEDAKTGYIKALALLTGIGWPFFLFIGLLAYSAIRILYGSQWLDSVPLAQILCLVAAAELPYYLAGEMLIAQGRIDLATKLQFATQCFRLAALALVIPFGLVGACWGLLLAALATGALSHALLHKIVGFRLQHLFEACRSSAMVAVLSFIPAWLLLQAVPLNADNFVRLLLAAAGLSVPVWLLAIRAFKHPLWLEFSTLGGALAQKLKLRKHAA</sequence>
<dbReference type="OrthoDB" id="8538786at2"/>
<evidence type="ECO:0000256" key="7">
    <source>
        <dbReference type="SAM" id="Phobius"/>
    </source>
</evidence>
<comment type="similarity">
    <text evidence="2">Belongs to the polysaccharide synthase family.</text>
</comment>
<dbReference type="GO" id="GO:0005886">
    <property type="term" value="C:plasma membrane"/>
    <property type="evidence" value="ECO:0007669"/>
    <property type="project" value="UniProtKB-SubCell"/>
</dbReference>
<feature type="transmembrane region" description="Helical" evidence="7">
    <location>
        <begin position="318"/>
        <end position="340"/>
    </location>
</feature>
<evidence type="ECO:0000313" key="8">
    <source>
        <dbReference type="EMBL" id="PND36482.1"/>
    </source>
</evidence>
<evidence type="ECO:0000256" key="5">
    <source>
        <dbReference type="ARBA" id="ARBA00022989"/>
    </source>
</evidence>
<feature type="transmembrane region" description="Helical" evidence="7">
    <location>
        <begin position="202"/>
        <end position="220"/>
    </location>
</feature>
<proteinExistence type="inferred from homology"/>
<evidence type="ECO:0000256" key="6">
    <source>
        <dbReference type="ARBA" id="ARBA00023136"/>
    </source>
</evidence>
<dbReference type="CDD" id="cd13127">
    <property type="entry name" value="MATE_tuaB_like"/>
    <property type="match status" value="1"/>
</dbReference>